<reference evidence="1" key="1">
    <citation type="submission" date="2020-04" db="EMBL/GenBank/DDBJ databases">
        <authorList>
            <person name="Chiriac C."/>
            <person name="Salcher M."/>
            <person name="Ghai R."/>
            <person name="Kavagutti S V."/>
        </authorList>
    </citation>
    <scope>NUCLEOTIDE SEQUENCE</scope>
</reference>
<protein>
    <submittedName>
        <fullName evidence="1">Uncharacterized protein</fullName>
    </submittedName>
</protein>
<sequence length="121" mass="14504">MINVKLAQHISNELWVQKSKVVEVLGKFEEEQPTIHAEKPSDVTLEERVKRLEHRDDMMDRFVNEINERLEMIEAPTLKRNLSIETADWKKVECLSWEDVQYFIEGYSYRVEQIIKNKLKK</sequence>
<organism evidence="1">
    <name type="scientific">uncultured Caudovirales phage</name>
    <dbReference type="NCBI Taxonomy" id="2100421"/>
    <lineage>
        <taxon>Viruses</taxon>
        <taxon>Duplodnaviria</taxon>
        <taxon>Heunggongvirae</taxon>
        <taxon>Uroviricota</taxon>
        <taxon>Caudoviricetes</taxon>
        <taxon>Peduoviridae</taxon>
        <taxon>Maltschvirus</taxon>
        <taxon>Maltschvirus maltsch</taxon>
    </lineage>
</organism>
<accession>A0A6J5LI77</accession>
<name>A0A6J5LI77_9CAUD</name>
<proteinExistence type="predicted"/>
<gene>
    <name evidence="1" type="ORF">UFOVP129_69</name>
</gene>
<dbReference type="EMBL" id="LR796245">
    <property type="protein sequence ID" value="CAB4131319.1"/>
    <property type="molecule type" value="Genomic_DNA"/>
</dbReference>
<evidence type="ECO:0000313" key="1">
    <source>
        <dbReference type="EMBL" id="CAB4131319.1"/>
    </source>
</evidence>